<dbReference type="RefSeq" id="XP_007764155.1">
    <property type="nucleotide sequence ID" value="XM_007765965.1"/>
</dbReference>
<feature type="compositionally biased region" description="Polar residues" evidence="1">
    <location>
        <begin position="352"/>
        <end position="370"/>
    </location>
</feature>
<feature type="compositionally biased region" description="Low complexity" evidence="1">
    <location>
        <begin position="20"/>
        <end position="34"/>
    </location>
</feature>
<evidence type="ECO:0000313" key="3">
    <source>
        <dbReference type="Proteomes" id="UP000053558"/>
    </source>
</evidence>
<feature type="region of interest" description="Disordered" evidence="1">
    <location>
        <begin position="382"/>
        <end position="411"/>
    </location>
</feature>
<dbReference type="EMBL" id="JH711574">
    <property type="protein sequence ID" value="EIW84721.1"/>
    <property type="molecule type" value="Genomic_DNA"/>
</dbReference>
<dbReference type="OrthoDB" id="3070163at2759"/>
<feature type="region of interest" description="Disordered" evidence="1">
    <location>
        <begin position="1"/>
        <end position="89"/>
    </location>
</feature>
<feature type="compositionally biased region" description="Basic and acidic residues" evidence="1">
    <location>
        <begin position="1"/>
        <end position="10"/>
    </location>
</feature>
<feature type="compositionally biased region" description="Polar residues" evidence="1">
    <location>
        <begin position="299"/>
        <end position="311"/>
    </location>
</feature>
<dbReference type="Proteomes" id="UP000053558">
    <property type="component" value="Unassembled WGS sequence"/>
</dbReference>
<accession>A0A5M3N1H1</accession>
<organism evidence="2 3">
    <name type="scientific">Coniophora puteana (strain RWD-64-598)</name>
    <name type="common">Brown rot fungus</name>
    <dbReference type="NCBI Taxonomy" id="741705"/>
    <lineage>
        <taxon>Eukaryota</taxon>
        <taxon>Fungi</taxon>
        <taxon>Dikarya</taxon>
        <taxon>Basidiomycota</taxon>
        <taxon>Agaricomycotina</taxon>
        <taxon>Agaricomycetes</taxon>
        <taxon>Agaricomycetidae</taxon>
        <taxon>Boletales</taxon>
        <taxon>Coniophorineae</taxon>
        <taxon>Coniophoraceae</taxon>
        <taxon>Coniophora</taxon>
    </lineage>
</organism>
<evidence type="ECO:0000313" key="2">
    <source>
        <dbReference type="EMBL" id="EIW84721.1"/>
    </source>
</evidence>
<name>A0A5M3N1H1_CONPW</name>
<keyword evidence="3" id="KW-1185">Reference proteome</keyword>
<comment type="caution">
    <text evidence="2">The sequence shown here is derived from an EMBL/GenBank/DDBJ whole genome shotgun (WGS) entry which is preliminary data.</text>
</comment>
<dbReference type="OMA" id="TMIAVER"/>
<feature type="compositionally biased region" description="Polar residues" evidence="1">
    <location>
        <begin position="261"/>
        <end position="278"/>
    </location>
</feature>
<feature type="compositionally biased region" description="Basic residues" evidence="1">
    <location>
        <begin position="68"/>
        <end position="79"/>
    </location>
</feature>
<proteinExistence type="predicted"/>
<feature type="region of interest" description="Disordered" evidence="1">
    <location>
        <begin position="350"/>
        <end position="370"/>
    </location>
</feature>
<reference evidence="3" key="1">
    <citation type="journal article" date="2012" name="Science">
        <title>The Paleozoic origin of enzymatic lignin decomposition reconstructed from 31 fungal genomes.</title>
        <authorList>
            <person name="Floudas D."/>
            <person name="Binder M."/>
            <person name="Riley R."/>
            <person name="Barry K."/>
            <person name="Blanchette R.A."/>
            <person name="Henrissat B."/>
            <person name="Martinez A.T."/>
            <person name="Otillar R."/>
            <person name="Spatafora J.W."/>
            <person name="Yadav J.S."/>
            <person name="Aerts A."/>
            <person name="Benoit I."/>
            <person name="Boyd A."/>
            <person name="Carlson A."/>
            <person name="Copeland A."/>
            <person name="Coutinho P.M."/>
            <person name="de Vries R.P."/>
            <person name="Ferreira P."/>
            <person name="Findley K."/>
            <person name="Foster B."/>
            <person name="Gaskell J."/>
            <person name="Glotzer D."/>
            <person name="Gorecki P."/>
            <person name="Heitman J."/>
            <person name="Hesse C."/>
            <person name="Hori C."/>
            <person name="Igarashi K."/>
            <person name="Jurgens J.A."/>
            <person name="Kallen N."/>
            <person name="Kersten P."/>
            <person name="Kohler A."/>
            <person name="Kuees U."/>
            <person name="Kumar T.K.A."/>
            <person name="Kuo A."/>
            <person name="LaButti K."/>
            <person name="Larrondo L.F."/>
            <person name="Lindquist E."/>
            <person name="Ling A."/>
            <person name="Lombard V."/>
            <person name="Lucas S."/>
            <person name="Lundell T."/>
            <person name="Martin R."/>
            <person name="McLaughlin D.J."/>
            <person name="Morgenstern I."/>
            <person name="Morin E."/>
            <person name="Murat C."/>
            <person name="Nagy L.G."/>
            <person name="Nolan M."/>
            <person name="Ohm R.A."/>
            <person name="Patyshakuliyeva A."/>
            <person name="Rokas A."/>
            <person name="Ruiz-Duenas F.J."/>
            <person name="Sabat G."/>
            <person name="Salamov A."/>
            <person name="Samejima M."/>
            <person name="Schmutz J."/>
            <person name="Slot J.C."/>
            <person name="St John F."/>
            <person name="Stenlid J."/>
            <person name="Sun H."/>
            <person name="Sun S."/>
            <person name="Syed K."/>
            <person name="Tsang A."/>
            <person name="Wiebenga A."/>
            <person name="Young D."/>
            <person name="Pisabarro A."/>
            <person name="Eastwood D.C."/>
            <person name="Martin F."/>
            <person name="Cullen D."/>
            <person name="Grigoriev I.V."/>
            <person name="Hibbett D.S."/>
        </authorList>
    </citation>
    <scope>NUCLEOTIDE SEQUENCE [LARGE SCALE GENOMIC DNA]</scope>
    <source>
        <strain evidence="3">RWD-64-598 SS2</strain>
    </source>
</reference>
<dbReference type="AlphaFoldDB" id="A0A5M3N1H1"/>
<evidence type="ECO:0000256" key="1">
    <source>
        <dbReference type="SAM" id="MobiDB-lite"/>
    </source>
</evidence>
<feature type="region of interest" description="Disordered" evidence="1">
    <location>
        <begin position="128"/>
        <end position="156"/>
    </location>
</feature>
<gene>
    <name evidence="2" type="ORF">CONPUDRAFT_69744</name>
</gene>
<dbReference type="GeneID" id="19208762"/>
<protein>
    <submittedName>
        <fullName evidence="2">Uncharacterized protein</fullName>
    </submittedName>
</protein>
<dbReference type="KEGG" id="cput:CONPUDRAFT_69744"/>
<sequence>MPGGHRASDRLKRHVKDNALTTSTLPLTTTNTSSGLEASAQVLPAPTNQKRPRELSIAHGDAAPTTHLKPKSKSRKRQGTRTAAQLAASTAVAVAPEHLLPPSAAPAAATTESLPPPAAALARRVLPGRKRQEHPGHPDLPQARRTSKEVRAHEEEERCRLERLEQLRERQALEIAEEAKRDELQELEDGAAVVLTWEDQLEAAMNAPTPEPDSDNPAMAQTLGREAVYMDSDDEEPVYYRRTMPGLIPPKEDTKGKGSAVSVSQNSHPRAGRNTSKTTGKKVSKATTFAAGLKPGWRTGTQAAASSTSCEDTPAVGGLNNDDAGGARPRSRMVPAATKHGWLPCNEVIQIDSDSNGGEDTGSGDTSQELNEPTLSMALKKQTLGPAKPTASKTKAQKPRSTRAKAMGAQAVKTEPVADALPAIKSEPNTTTLMPAFTINDYWTTSLLPTIHACFASSSDIWNVFKKSPETVITLQKIIDTITPGSPYRVCIGDEIFNKTVDRMYEKRSEIGRLALEYVDTFYTAPSFVNNPAAIREHVAWALHQDGPAFWEEPTPMDQTQTMTREHPWYDKPLGFLQSPLINIIMSLIMRRMVGSRIRYPPPKGAVVLTMIAVERAFDSYRSGTKGNVKTFSQNKYQQVTHDYTRVVNNIKPHRWEPLLQRWGSTIEEQPVAPNTAAAVGSLENSRRFLMPSSSPAPED</sequence>
<feature type="region of interest" description="Disordered" evidence="1">
    <location>
        <begin position="246"/>
        <end position="331"/>
    </location>
</feature>
<feature type="compositionally biased region" description="Basic and acidic residues" evidence="1">
    <location>
        <begin position="146"/>
        <end position="156"/>
    </location>
</feature>